<dbReference type="Pfam" id="PF23148">
    <property type="entry name" value="Gp77"/>
    <property type="match status" value="1"/>
</dbReference>
<evidence type="ECO:0000313" key="1">
    <source>
        <dbReference type="EMBL" id="CAB4124508.1"/>
    </source>
</evidence>
<dbReference type="InterPro" id="IPR056928">
    <property type="entry name" value="Gp77-like"/>
</dbReference>
<dbReference type="EMBL" id="LR796185">
    <property type="protein sequence ID" value="CAB4124508.1"/>
    <property type="molecule type" value="Genomic_DNA"/>
</dbReference>
<gene>
    <name evidence="1" type="ORF">UFOVP55_5</name>
</gene>
<proteinExistence type="predicted"/>
<name>A0A6J5KQ73_9CAUD</name>
<sequence length="99" mass="10593">MRLGRFSKTPSERKRYAIDYSEWLDTGETVVSYTFAATPVDATTTFTVDASSLGSAGTSIVFFVSGGSNNSQYTVDVKAATSGGQVKEDTILFTVRDAS</sequence>
<accession>A0A6J5KQ73</accession>
<reference evidence="1" key="1">
    <citation type="submission" date="2020-04" db="EMBL/GenBank/DDBJ databases">
        <authorList>
            <person name="Chiriac C."/>
            <person name="Salcher M."/>
            <person name="Ghai R."/>
            <person name="Kavagutti S V."/>
        </authorList>
    </citation>
    <scope>NUCLEOTIDE SEQUENCE</scope>
</reference>
<organism evidence="1">
    <name type="scientific">uncultured Caudovirales phage</name>
    <dbReference type="NCBI Taxonomy" id="2100421"/>
    <lineage>
        <taxon>Viruses</taxon>
        <taxon>Duplodnaviria</taxon>
        <taxon>Heunggongvirae</taxon>
        <taxon>Uroviricota</taxon>
        <taxon>Caudoviricetes</taxon>
        <taxon>Peduoviridae</taxon>
        <taxon>Maltschvirus</taxon>
        <taxon>Maltschvirus maltsch</taxon>
    </lineage>
</organism>
<protein>
    <submittedName>
        <fullName evidence="1">Uncharacterized protein</fullName>
    </submittedName>
</protein>